<dbReference type="Pfam" id="PF01425">
    <property type="entry name" value="Amidase"/>
    <property type="match status" value="1"/>
</dbReference>
<sequence>MYVQGRIINDYTTQQVSKISKDYDLQLDQDLSVSTTLINKQEPIKSIFPLTQKERTLINLPLTSLISELSNGHVTAVEVTKAYVKSASYAHQLTNCLTEILFQEAVDRAHELDLQFQTNGGNTIGPLHGVPISVKDEFDIKSVRTTLGLVSRADDDVISVNSPNVEILINAGAIIIAKTAVPIGAFNRKTFNNLFGVTCSSFGADLNPGGSTGGEASLVSMKGSALGIGSDLGGSIRQPCAFSGLFGLRPTSLRVPHLNQHSVVPGLESLRGVNGPIGRDIDTLRLYMRTILSSEPWRLNPHVVPLPWNEDAAAAAAAADFDLNEGVTIAVLRSDHLVVPTPPIQRAIEEVVSTFLSKKVQIIEVPEDIVLILQNLSVLAGQFMGSSGCGTLISEIEKSGEDVPYLSSLKSSKDLKTSELWGKHIERDANVSKFLHWWDQNNITAMLAPVTAQAYLFQKSDLVDHTYGPFVNVLDFPSVTFPVTKIKSVDYEYIAPEDQQLTKDSEFVLNEFLQTSGADKARFINNIPVNLQLLGFKFQEERLLKMADTLLKSLNS</sequence>
<dbReference type="PANTHER" id="PTHR46072">
    <property type="entry name" value="AMIDASE-RELATED-RELATED"/>
    <property type="match status" value="1"/>
</dbReference>
<comment type="caution">
    <text evidence="5">The sequence shown here is derived from an EMBL/GenBank/DDBJ whole genome shotgun (WGS) entry which is preliminary data.</text>
</comment>
<reference evidence="5" key="2">
    <citation type="submission" date="2021-01" db="EMBL/GenBank/DDBJ databases">
        <authorList>
            <person name="Schikora-Tamarit M.A."/>
        </authorList>
    </citation>
    <scope>NUCLEOTIDE SEQUENCE</scope>
    <source>
        <strain evidence="5">CBS2887</strain>
    </source>
</reference>
<evidence type="ECO:0000256" key="2">
    <source>
        <dbReference type="ARBA" id="ARBA00022801"/>
    </source>
</evidence>
<accession>A0A9P8Q5T0</accession>
<comment type="similarity">
    <text evidence="1">Belongs to the amidase family.</text>
</comment>
<evidence type="ECO:0000256" key="1">
    <source>
        <dbReference type="ARBA" id="ARBA00009199"/>
    </source>
</evidence>
<dbReference type="OrthoDB" id="6428749at2759"/>
<dbReference type="InterPro" id="IPR036928">
    <property type="entry name" value="AS_sf"/>
</dbReference>
<gene>
    <name evidence="5" type="ORF">WICPIJ_004441</name>
</gene>
<evidence type="ECO:0000313" key="5">
    <source>
        <dbReference type="EMBL" id="KAH3684551.1"/>
    </source>
</evidence>
<reference evidence="5" key="1">
    <citation type="journal article" date="2021" name="Open Biol.">
        <title>Shared evolutionary footprints suggest mitochondrial oxidative damage underlies multiple complex I losses in fungi.</title>
        <authorList>
            <person name="Schikora-Tamarit M.A."/>
            <person name="Marcet-Houben M."/>
            <person name="Nosek J."/>
            <person name="Gabaldon T."/>
        </authorList>
    </citation>
    <scope>NUCLEOTIDE SEQUENCE</scope>
    <source>
        <strain evidence="5">CBS2887</strain>
    </source>
</reference>
<proteinExistence type="inferred from homology"/>
<keyword evidence="6" id="KW-1185">Reference proteome</keyword>
<feature type="active site" description="Charge relay system" evidence="3">
    <location>
        <position position="135"/>
    </location>
</feature>
<feature type="active site" description="Acyl-ester intermediate" evidence="3">
    <location>
        <position position="235"/>
    </location>
</feature>
<dbReference type="AlphaFoldDB" id="A0A9P8Q5T0"/>
<dbReference type="InterPro" id="IPR023631">
    <property type="entry name" value="Amidase_dom"/>
</dbReference>
<dbReference type="Proteomes" id="UP000774326">
    <property type="component" value="Unassembled WGS sequence"/>
</dbReference>
<dbReference type="PIRSF" id="PIRSF001221">
    <property type="entry name" value="Amidase_fungi"/>
    <property type="match status" value="1"/>
</dbReference>
<name>A0A9P8Q5T0_WICPI</name>
<evidence type="ECO:0000259" key="4">
    <source>
        <dbReference type="Pfam" id="PF01425"/>
    </source>
</evidence>
<organism evidence="5 6">
    <name type="scientific">Wickerhamomyces pijperi</name>
    <name type="common">Yeast</name>
    <name type="synonym">Pichia pijperi</name>
    <dbReference type="NCBI Taxonomy" id="599730"/>
    <lineage>
        <taxon>Eukaryota</taxon>
        <taxon>Fungi</taxon>
        <taxon>Dikarya</taxon>
        <taxon>Ascomycota</taxon>
        <taxon>Saccharomycotina</taxon>
        <taxon>Saccharomycetes</taxon>
        <taxon>Phaffomycetales</taxon>
        <taxon>Wickerhamomycetaceae</taxon>
        <taxon>Wickerhamomyces</taxon>
    </lineage>
</organism>
<dbReference type="EMBL" id="JAEUBG010002406">
    <property type="protein sequence ID" value="KAH3684551.1"/>
    <property type="molecule type" value="Genomic_DNA"/>
</dbReference>
<dbReference type="SUPFAM" id="SSF75304">
    <property type="entry name" value="Amidase signature (AS) enzymes"/>
    <property type="match status" value="1"/>
</dbReference>
<evidence type="ECO:0000256" key="3">
    <source>
        <dbReference type="PIRSR" id="PIRSR001221-1"/>
    </source>
</evidence>
<feature type="domain" description="Amidase" evidence="4">
    <location>
        <begin position="78"/>
        <end position="544"/>
    </location>
</feature>
<protein>
    <recommendedName>
        <fullName evidence="4">Amidase domain-containing protein</fullName>
    </recommendedName>
</protein>
<dbReference type="PANTHER" id="PTHR46072:SF11">
    <property type="entry name" value="AMIDASE-RELATED"/>
    <property type="match status" value="1"/>
</dbReference>
<feature type="active site" description="Charge relay system" evidence="3">
    <location>
        <position position="211"/>
    </location>
</feature>
<dbReference type="GO" id="GO:0016787">
    <property type="term" value="F:hydrolase activity"/>
    <property type="evidence" value="ECO:0007669"/>
    <property type="project" value="UniProtKB-KW"/>
</dbReference>
<evidence type="ECO:0000313" key="6">
    <source>
        <dbReference type="Proteomes" id="UP000774326"/>
    </source>
</evidence>
<keyword evidence="2" id="KW-0378">Hydrolase</keyword>
<dbReference type="Gene3D" id="3.90.1300.10">
    <property type="entry name" value="Amidase signature (AS) domain"/>
    <property type="match status" value="1"/>
</dbReference>